<dbReference type="InterPro" id="IPR020904">
    <property type="entry name" value="Sc_DH/Rdtase_CS"/>
</dbReference>
<dbReference type="RefSeq" id="WP_146600108.1">
    <property type="nucleotide sequence ID" value="NZ_SJPY01000004.1"/>
</dbReference>
<dbReference type="AlphaFoldDB" id="A0A5C6DYG6"/>
<dbReference type="PROSITE" id="PS00061">
    <property type="entry name" value="ADH_SHORT"/>
    <property type="match status" value="1"/>
</dbReference>
<evidence type="ECO:0000313" key="5">
    <source>
        <dbReference type="Proteomes" id="UP000315471"/>
    </source>
</evidence>
<comment type="similarity">
    <text evidence="1 3">Belongs to the short-chain dehydrogenases/reductases (SDR) family.</text>
</comment>
<organism evidence="4 5">
    <name type="scientific">Novipirellula aureliae</name>
    <dbReference type="NCBI Taxonomy" id="2527966"/>
    <lineage>
        <taxon>Bacteria</taxon>
        <taxon>Pseudomonadati</taxon>
        <taxon>Planctomycetota</taxon>
        <taxon>Planctomycetia</taxon>
        <taxon>Pirellulales</taxon>
        <taxon>Pirellulaceae</taxon>
        <taxon>Novipirellula</taxon>
    </lineage>
</organism>
<comment type="caution">
    <text evidence="4">The sequence shown here is derived from an EMBL/GenBank/DDBJ whole genome shotgun (WGS) entry which is preliminary data.</text>
</comment>
<dbReference type="GO" id="GO:0016020">
    <property type="term" value="C:membrane"/>
    <property type="evidence" value="ECO:0007669"/>
    <property type="project" value="TreeGrafter"/>
</dbReference>
<dbReference type="Gene3D" id="3.40.50.720">
    <property type="entry name" value="NAD(P)-binding Rossmann-like Domain"/>
    <property type="match status" value="1"/>
</dbReference>
<dbReference type="Proteomes" id="UP000315471">
    <property type="component" value="Unassembled WGS sequence"/>
</dbReference>
<dbReference type="PRINTS" id="PR00080">
    <property type="entry name" value="SDRFAMILY"/>
</dbReference>
<evidence type="ECO:0000256" key="2">
    <source>
        <dbReference type="ARBA" id="ARBA00023002"/>
    </source>
</evidence>
<evidence type="ECO:0000256" key="1">
    <source>
        <dbReference type="ARBA" id="ARBA00006484"/>
    </source>
</evidence>
<name>A0A5C6DYG6_9BACT</name>
<dbReference type="InterPro" id="IPR002347">
    <property type="entry name" value="SDR_fam"/>
</dbReference>
<dbReference type="PANTHER" id="PTHR44196">
    <property type="entry name" value="DEHYDROGENASE/REDUCTASE SDR FAMILY MEMBER 7B"/>
    <property type="match status" value="1"/>
</dbReference>
<keyword evidence="2 4" id="KW-0560">Oxidoreductase</keyword>
<accession>A0A5C6DYG6</accession>
<keyword evidence="5" id="KW-1185">Reference proteome</keyword>
<dbReference type="PANTHER" id="PTHR44196:SF1">
    <property type="entry name" value="DEHYDROGENASE_REDUCTASE SDR FAMILY MEMBER 7B"/>
    <property type="match status" value="1"/>
</dbReference>
<dbReference type="EMBL" id="SJPY01000004">
    <property type="protein sequence ID" value="TWU41264.1"/>
    <property type="molecule type" value="Genomic_DNA"/>
</dbReference>
<dbReference type="GO" id="GO:0016491">
    <property type="term" value="F:oxidoreductase activity"/>
    <property type="evidence" value="ECO:0007669"/>
    <property type="project" value="UniProtKB-KW"/>
</dbReference>
<evidence type="ECO:0000256" key="3">
    <source>
        <dbReference type="RuleBase" id="RU000363"/>
    </source>
</evidence>
<dbReference type="EC" id="1.-.-.-" evidence="4"/>
<evidence type="ECO:0000313" key="4">
    <source>
        <dbReference type="EMBL" id="TWU41264.1"/>
    </source>
</evidence>
<gene>
    <name evidence="4" type="primary">sadH</name>
    <name evidence="4" type="ORF">Q31b_27030</name>
</gene>
<dbReference type="Pfam" id="PF00106">
    <property type="entry name" value="adh_short"/>
    <property type="match status" value="1"/>
</dbReference>
<dbReference type="InterPro" id="IPR036291">
    <property type="entry name" value="NAD(P)-bd_dom_sf"/>
</dbReference>
<dbReference type="PRINTS" id="PR00081">
    <property type="entry name" value="GDHRDH"/>
</dbReference>
<proteinExistence type="inferred from homology"/>
<protein>
    <submittedName>
        <fullName evidence="4">Putative oxidoreductase SadH</fullName>
        <ecNumber evidence="4">1.-.-.-</ecNumber>
    </submittedName>
</protein>
<reference evidence="4 5" key="1">
    <citation type="submission" date="2019-02" db="EMBL/GenBank/DDBJ databases">
        <title>Deep-cultivation of Planctomycetes and their phenomic and genomic characterization uncovers novel biology.</title>
        <authorList>
            <person name="Wiegand S."/>
            <person name="Jogler M."/>
            <person name="Boedeker C."/>
            <person name="Pinto D."/>
            <person name="Vollmers J."/>
            <person name="Rivas-Marin E."/>
            <person name="Kohn T."/>
            <person name="Peeters S.H."/>
            <person name="Heuer A."/>
            <person name="Rast P."/>
            <person name="Oberbeckmann S."/>
            <person name="Bunk B."/>
            <person name="Jeske O."/>
            <person name="Meyerdierks A."/>
            <person name="Storesund J.E."/>
            <person name="Kallscheuer N."/>
            <person name="Luecker S."/>
            <person name="Lage O.M."/>
            <person name="Pohl T."/>
            <person name="Merkel B.J."/>
            <person name="Hornburger P."/>
            <person name="Mueller R.-W."/>
            <person name="Bruemmer F."/>
            <person name="Labrenz M."/>
            <person name="Spormann A.M."/>
            <person name="Op Den Camp H."/>
            <person name="Overmann J."/>
            <person name="Amann R."/>
            <person name="Jetten M.S.M."/>
            <person name="Mascher T."/>
            <person name="Medema M.H."/>
            <person name="Devos D.P."/>
            <person name="Kaster A.-K."/>
            <person name="Ovreas L."/>
            <person name="Rohde M."/>
            <person name="Galperin M.Y."/>
            <person name="Jogler C."/>
        </authorList>
    </citation>
    <scope>NUCLEOTIDE SEQUENCE [LARGE SCALE GENOMIC DNA]</scope>
    <source>
        <strain evidence="4 5">Q31b</strain>
    </source>
</reference>
<dbReference type="OrthoDB" id="9810734at2"/>
<dbReference type="SUPFAM" id="SSF51735">
    <property type="entry name" value="NAD(P)-binding Rossmann-fold domains"/>
    <property type="match status" value="1"/>
</dbReference>
<sequence>MRWKAKDAVAIVTGASSGIGRCLCQRLLDRGCNVVGVARRKDRLLTLEKQHQETGDPNNTSQFVPLVGDITDSAVREKIVSAASEIHDGRVDLLVNNAGIGAIGPFADSSPDRLRRIMEVNFFAPAELIRLTVPLLRRGNHSVICNISSVLGHCAVPDKSEYCASKFAMHGLSDSLRAELAADGIQVTLVSPSTTESEFFDSLIDTEEGQTSKSVGSWTPDRVARATLSAIEHRRSEVICSLGGKALVYADRLSPPLMNRILSK</sequence>